<evidence type="ECO:0000256" key="6">
    <source>
        <dbReference type="ARBA" id="ARBA00023136"/>
    </source>
</evidence>
<evidence type="ECO:0000259" key="11">
    <source>
        <dbReference type="PROSITE" id="PS50268"/>
    </source>
</evidence>
<comment type="caution">
    <text evidence="12">The sequence shown here is derived from an EMBL/GenBank/DDBJ whole genome shotgun (WGS) entry which is preliminary data.</text>
</comment>
<protein>
    <recommendedName>
        <fullName evidence="11">Cadherin domain-containing protein</fullName>
    </recommendedName>
</protein>
<evidence type="ECO:0000256" key="7">
    <source>
        <dbReference type="ARBA" id="ARBA00023180"/>
    </source>
</evidence>
<evidence type="ECO:0000313" key="13">
    <source>
        <dbReference type="Proteomes" id="UP000245119"/>
    </source>
</evidence>
<keyword evidence="7" id="KW-0325">Glycoprotein</keyword>
<feature type="domain" description="Cadherin" evidence="11">
    <location>
        <begin position="64"/>
        <end position="179"/>
    </location>
</feature>
<comment type="subcellular location">
    <subcellularLocation>
        <location evidence="1">Membrane</location>
        <topology evidence="1">Single-pass membrane protein</topology>
    </subcellularLocation>
</comment>
<keyword evidence="13" id="KW-1185">Reference proteome</keyword>
<feature type="region of interest" description="Disordered" evidence="9">
    <location>
        <begin position="470"/>
        <end position="519"/>
    </location>
</feature>
<evidence type="ECO:0000256" key="5">
    <source>
        <dbReference type="ARBA" id="ARBA00022989"/>
    </source>
</evidence>
<dbReference type="InterPro" id="IPR050174">
    <property type="entry name" value="Protocadherin/Cadherin-CA"/>
</dbReference>
<dbReference type="PANTHER" id="PTHR24028:SF328">
    <property type="entry name" value="CADHERIN-3"/>
    <property type="match status" value="1"/>
</dbReference>
<dbReference type="EMBL" id="PZQS01000001">
    <property type="protein sequence ID" value="PVD39233.1"/>
    <property type="molecule type" value="Genomic_DNA"/>
</dbReference>
<dbReference type="InterPro" id="IPR015919">
    <property type="entry name" value="Cadherin-like_sf"/>
</dbReference>
<evidence type="ECO:0000256" key="10">
    <source>
        <dbReference type="SAM" id="Phobius"/>
    </source>
</evidence>
<dbReference type="STRING" id="400727.A0A2T7Q0N8"/>
<evidence type="ECO:0000256" key="4">
    <source>
        <dbReference type="ARBA" id="ARBA00022837"/>
    </source>
</evidence>
<keyword evidence="5 10" id="KW-1133">Transmembrane helix</keyword>
<dbReference type="SUPFAM" id="SSF49313">
    <property type="entry name" value="Cadherin-like"/>
    <property type="match status" value="2"/>
</dbReference>
<dbReference type="PANTHER" id="PTHR24028">
    <property type="entry name" value="CADHERIN-87A"/>
    <property type="match status" value="1"/>
</dbReference>
<evidence type="ECO:0000256" key="9">
    <source>
        <dbReference type="SAM" id="MobiDB-lite"/>
    </source>
</evidence>
<evidence type="ECO:0000256" key="3">
    <source>
        <dbReference type="ARBA" id="ARBA00022737"/>
    </source>
</evidence>
<dbReference type="InterPro" id="IPR002126">
    <property type="entry name" value="Cadherin-like_dom"/>
</dbReference>
<organism evidence="12 13">
    <name type="scientific">Pomacea canaliculata</name>
    <name type="common">Golden apple snail</name>
    <dbReference type="NCBI Taxonomy" id="400727"/>
    <lineage>
        <taxon>Eukaryota</taxon>
        <taxon>Metazoa</taxon>
        <taxon>Spiralia</taxon>
        <taxon>Lophotrochozoa</taxon>
        <taxon>Mollusca</taxon>
        <taxon>Gastropoda</taxon>
        <taxon>Caenogastropoda</taxon>
        <taxon>Architaenioglossa</taxon>
        <taxon>Ampullarioidea</taxon>
        <taxon>Ampullariidae</taxon>
        <taxon>Pomacea</taxon>
    </lineage>
</organism>
<name>A0A2T7Q0N8_POMCA</name>
<sequence>MPRGLTTRSQSQTNLTITLKASDNGRPSLFRVIPFRVELMDIDDNNPYFPLRYLTLQVDEEKINAPVGSVATADDDDSLPENRIMCYYLYGKLRQRRHMFKPGKHTRILSDHQRQPVHCVKLDREVQDTVQTVVKVSKDCSLPLDYYTKDSNNTHVVSDSSLLLVTVNVLDINDNPPVFKEKNFNVGILYDQENGTAVYNLAGHVRDNDTGSNTENMFGLVKISAEGTIPNEVLHPPPFAVLVSGSVITMKLFSSDTVGVFIVDVIAYDRDKMNDTAQLRVYLISNYQRVKVVAGFKPNEMELNRESFIQKLSDALNMNVVVDKIATHTDSGGQQDPSRSDVYIHARYRGSGDIVPAYELWRAFDYYPQVQKVFTEFRVIETLPVQEENKASEEKDNLQRPFIIVAVALGCVVIVLILVLINTIRRYRRRLKAATTPAYMTSKQEPEVFVAPGTNKYYAAENPLYGQNFKTIDPDRLSNGRDSLDDNQVDGSSIADDEKEPEEEQEMYLDLNDDGRSPSHVNHLAMVIQQYEEQNNAKNSRDAPPTSPDKHDKGEYSGSKGRHSNGHVTSDRPIDQGAFDAYLHTDI</sequence>
<evidence type="ECO:0000256" key="8">
    <source>
        <dbReference type="PROSITE-ProRule" id="PRU00043"/>
    </source>
</evidence>
<dbReference type="CDD" id="cd11304">
    <property type="entry name" value="Cadherin_repeat"/>
    <property type="match status" value="1"/>
</dbReference>
<evidence type="ECO:0000313" key="12">
    <source>
        <dbReference type="EMBL" id="PVD39233.1"/>
    </source>
</evidence>
<keyword evidence="2 10" id="KW-0812">Transmembrane</keyword>
<feature type="region of interest" description="Disordered" evidence="9">
    <location>
        <begin position="533"/>
        <end position="587"/>
    </location>
</feature>
<dbReference type="AlphaFoldDB" id="A0A2T7Q0N8"/>
<dbReference type="Proteomes" id="UP000245119">
    <property type="component" value="Linkage Group LG1"/>
</dbReference>
<keyword evidence="6 10" id="KW-0472">Membrane</keyword>
<gene>
    <name evidence="12" type="ORF">C0Q70_01861</name>
</gene>
<accession>A0A2T7Q0N8</accession>
<dbReference type="GO" id="GO:0005886">
    <property type="term" value="C:plasma membrane"/>
    <property type="evidence" value="ECO:0007669"/>
    <property type="project" value="InterPro"/>
</dbReference>
<proteinExistence type="predicted"/>
<feature type="transmembrane region" description="Helical" evidence="10">
    <location>
        <begin position="402"/>
        <end position="421"/>
    </location>
</feature>
<keyword evidence="3" id="KW-0677">Repeat</keyword>
<keyword evidence="4 8" id="KW-0106">Calcium</keyword>
<dbReference type="PROSITE" id="PS50268">
    <property type="entry name" value="CADHERIN_2"/>
    <property type="match status" value="2"/>
</dbReference>
<evidence type="ECO:0000256" key="1">
    <source>
        <dbReference type="ARBA" id="ARBA00004167"/>
    </source>
</evidence>
<dbReference type="Gene3D" id="2.60.40.60">
    <property type="entry name" value="Cadherins"/>
    <property type="match status" value="2"/>
</dbReference>
<feature type="domain" description="Cadherin" evidence="11">
    <location>
        <begin position="8"/>
        <end position="49"/>
    </location>
</feature>
<dbReference type="PROSITE" id="PS00232">
    <property type="entry name" value="CADHERIN_1"/>
    <property type="match status" value="1"/>
</dbReference>
<dbReference type="OrthoDB" id="6250271at2759"/>
<feature type="compositionally biased region" description="Acidic residues" evidence="9">
    <location>
        <begin position="495"/>
        <end position="507"/>
    </location>
</feature>
<dbReference type="InterPro" id="IPR020894">
    <property type="entry name" value="Cadherin_CS"/>
</dbReference>
<dbReference type="PRINTS" id="PR00205">
    <property type="entry name" value="CADHERIN"/>
</dbReference>
<evidence type="ECO:0000256" key="2">
    <source>
        <dbReference type="ARBA" id="ARBA00022692"/>
    </source>
</evidence>
<dbReference type="GO" id="GO:0007156">
    <property type="term" value="P:homophilic cell adhesion via plasma membrane adhesion molecules"/>
    <property type="evidence" value="ECO:0007669"/>
    <property type="project" value="InterPro"/>
</dbReference>
<reference evidence="12 13" key="1">
    <citation type="submission" date="2018-04" db="EMBL/GenBank/DDBJ databases">
        <title>The genome of golden apple snail Pomacea canaliculata provides insight into stress tolerance and invasive adaptation.</title>
        <authorList>
            <person name="Liu C."/>
            <person name="Liu B."/>
            <person name="Ren Y."/>
            <person name="Zhang Y."/>
            <person name="Wang H."/>
            <person name="Li S."/>
            <person name="Jiang F."/>
            <person name="Yin L."/>
            <person name="Zhang G."/>
            <person name="Qian W."/>
            <person name="Fan W."/>
        </authorList>
    </citation>
    <scope>NUCLEOTIDE SEQUENCE [LARGE SCALE GENOMIC DNA]</scope>
    <source>
        <strain evidence="12">SZHN2017</strain>
        <tissue evidence="12">Muscle</tissue>
    </source>
</reference>
<feature type="compositionally biased region" description="Basic and acidic residues" evidence="9">
    <location>
        <begin position="472"/>
        <end position="484"/>
    </location>
</feature>
<dbReference type="GO" id="GO:0005509">
    <property type="term" value="F:calcium ion binding"/>
    <property type="evidence" value="ECO:0007669"/>
    <property type="project" value="UniProtKB-UniRule"/>
</dbReference>